<dbReference type="SUPFAM" id="SSF52499">
    <property type="entry name" value="Isochorismatase-like hydrolases"/>
    <property type="match status" value="1"/>
</dbReference>
<dbReference type="InterPro" id="IPR000868">
    <property type="entry name" value="Isochorismatase-like_dom"/>
</dbReference>
<dbReference type="STRING" id="260086.SAMN05216207_100732"/>
<dbReference type="Gene3D" id="3.40.50.850">
    <property type="entry name" value="Isochorismatase-like"/>
    <property type="match status" value="1"/>
</dbReference>
<keyword evidence="4" id="KW-1185">Reference proteome</keyword>
<proteinExistence type="predicted"/>
<dbReference type="InterPro" id="IPR050272">
    <property type="entry name" value="Isochorismatase-like_hydrls"/>
</dbReference>
<dbReference type="InterPro" id="IPR036380">
    <property type="entry name" value="Isochorismatase-like_sf"/>
</dbReference>
<evidence type="ECO:0000313" key="3">
    <source>
        <dbReference type="EMBL" id="SFN05473.1"/>
    </source>
</evidence>
<evidence type="ECO:0000313" key="4">
    <source>
        <dbReference type="Proteomes" id="UP000199614"/>
    </source>
</evidence>
<dbReference type="PANTHER" id="PTHR43540:SF1">
    <property type="entry name" value="ISOCHORISMATASE HYDROLASE"/>
    <property type="match status" value="1"/>
</dbReference>
<evidence type="ECO:0000259" key="2">
    <source>
        <dbReference type="Pfam" id="PF00857"/>
    </source>
</evidence>
<sequence length="212" mass="21863">MSSLHGAQTDATYDRAGFGARSRIGTRPAIVVVDLTAGFTDPAAPTGSDLTDVVAATSSLVEAARPAEAPVVWTTIAFTPAELDTLPWLVKAPGMRGLVEGSDAVAFDHRLDVRDTDHVLTKKGASAFFDTGLATVLRASGVDTVVVCGATTSGCVRATAVDAVQSGFGVLVPRECAGDRAEGPHEANLFDIDAKYGDVVSLDDAVAYLKGI</sequence>
<dbReference type="Proteomes" id="UP000199614">
    <property type="component" value="Unassembled WGS sequence"/>
</dbReference>
<protein>
    <submittedName>
        <fullName evidence="3">Nicotinamidase-related amidase</fullName>
    </submittedName>
</protein>
<dbReference type="Pfam" id="PF00857">
    <property type="entry name" value="Isochorismatase"/>
    <property type="match status" value="1"/>
</dbReference>
<dbReference type="AlphaFoldDB" id="A0A1I4VW69"/>
<feature type="domain" description="Isochorismatase-like" evidence="2">
    <location>
        <begin position="29"/>
        <end position="203"/>
    </location>
</feature>
<dbReference type="PANTHER" id="PTHR43540">
    <property type="entry name" value="PEROXYUREIDOACRYLATE/UREIDOACRYLATE AMIDOHYDROLASE-RELATED"/>
    <property type="match status" value="1"/>
</dbReference>
<evidence type="ECO:0000256" key="1">
    <source>
        <dbReference type="ARBA" id="ARBA00022801"/>
    </source>
</evidence>
<reference evidence="3 4" key="1">
    <citation type="submission" date="2016-10" db="EMBL/GenBank/DDBJ databases">
        <authorList>
            <person name="de Groot N.N."/>
        </authorList>
    </citation>
    <scope>NUCLEOTIDE SEQUENCE [LARGE SCALE GENOMIC DNA]</scope>
    <source>
        <strain evidence="3 4">CGMCC 4.1877</strain>
    </source>
</reference>
<gene>
    <name evidence="3" type="ORF">SAMN05216207_100732</name>
</gene>
<keyword evidence="1" id="KW-0378">Hydrolase</keyword>
<name>A0A1I4VW69_PSUAM</name>
<accession>A0A1I4VW69</accession>
<dbReference type="EMBL" id="FOUY01000007">
    <property type="protein sequence ID" value="SFN05473.1"/>
    <property type="molecule type" value="Genomic_DNA"/>
</dbReference>
<dbReference type="GO" id="GO:0016787">
    <property type="term" value="F:hydrolase activity"/>
    <property type="evidence" value="ECO:0007669"/>
    <property type="project" value="UniProtKB-KW"/>
</dbReference>
<organism evidence="3 4">
    <name type="scientific">Pseudonocardia ammonioxydans</name>
    <dbReference type="NCBI Taxonomy" id="260086"/>
    <lineage>
        <taxon>Bacteria</taxon>
        <taxon>Bacillati</taxon>
        <taxon>Actinomycetota</taxon>
        <taxon>Actinomycetes</taxon>
        <taxon>Pseudonocardiales</taxon>
        <taxon>Pseudonocardiaceae</taxon>
        <taxon>Pseudonocardia</taxon>
    </lineage>
</organism>
<dbReference type="RefSeq" id="WP_177238353.1">
    <property type="nucleotide sequence ID" value="NZ_FOUY01000007.1"/>
</dbReference>